<proteinExistence type="predicted"/>
<keyword evidence="2" id="KW-1185">Reference proteome</keyword>
<dbReference type="AlphaFoldDB" id="A0AAU9XPQ7"/>
<name>A0AAU9XPQ7_9CNID</name>
<comment type="caution">
    <text evidence="1">The sequence shown here is derived from an EMBL/GenBank/DDBJ whole genome shotgun (WGS) entry which is preliminary data.</text>
</comment>
<organism evidence="1 2">
    <name type="scientific">Pocillopora meandrina</name>
    <dbReference type="NCBI Taxonomy" id="46732"/>
    <lineage>
        <taxon>Eukaryota</taxon>
        <taxon>Metazoa</taxon>
        <taxon>Cnidaria</taxon>
        <taxon>Anthozoa</taxon>
        <taxon>Hexacorallia</taxon>
        <taxon>Scleractinia</taxon>
        <taxon>Astrocoeniina</taxon>
        <taxon>Pocilloporidae</taxon>
        <taxon>Pocillopora</taxon>
    </lineage>
</organism>
<feature type="non-terminal residue" evidence="1">
    <location>
        <position position="1"/>
    </location>
</feature>
<dbReference type="EMBL" id="CALNXJ010000052">
    <property type="protein sequence ID" value="CAH3152837.1"/>
    <property type="molecule type" value="Genomic_DNA"/>
</dbReference>
<reference evidence="1 2" key="1">
    <citation type="submission" date="2022-05" db="EMBL/GenBank/DDBJ databases">
        <authorList>
            <consortium name="Genoscope - CEA"/>
            <person name="William W."/>
        </authorList>
    </citation>
    <scope>NUCLEOTIDE SEQUENCE [LARGE SCALE GENOMIC DNA]</scope>
</reference>
<dbReference type="Proteomes" id="UP001159428">
    <property type="component" value="Unassembled WGS sequence"/>
</dbReference>
<protein>
    <submittedName>
        <fullName evidence="1">Uncharacterized protein</fullName>
    </submittedName>
</protein>
<evidence type="ECO:0000313" key="2">
    <source>
        <dbReference type="Proteomes" id="UP001159428"/>
    </source>
</evidence>
<gene>
    <name evidence="1" type="ORF">PMEA_00027021</name>
</gene>
<accession>A0AAU9XPQ7</accession>
<feature type="non-terminal residue" evidence="1">
    <location>
        <position position="142"/>
    </location>
</feature>
<evidence type="ECO:0000313" key="1">
    <source>
        <dbReference type="EMBL" id="CAH3152837.1"/>
    </source>
</evidence>
<sequence length="142" mass="15511">LGTSASDIHFQADLLDGLMRWNSDHASAAVSSTELGPESYSGLLIHAVNELSEDVLGKKIKPNVQNIGIYTGKCALSTKSAFPEFLTENVNFHLDLDAAITSDEDSAELVGNYRGIQERVMNNSMVMRETQIQLPDINQTTL</sequence>